<comment type="caution">
    <text evidence="1">The sequence shown here is derived from an EMBL/GenBank/DDBJ whole genome shotgun (WGS) entry which is preliminary data.</text>
</comment>
<name>A0ACC2L1V4_PERAE</name>
<evidence type="ECO:0000313" key="1">
    <source>
        <dbReference type="EMBL" id="KAJ8627233.1"/>
    </source>
</evidence>
<dbReference type="EMBL" id="CM056814">
    <property type="protein sequence ID" value="KAJ8627233.1"/>
    <property type="molecule type" value="Genomic_DNA"/>
</dbReference>
<protein>
    <submittedName>
        <fullName evidence="1">Uncharacterized protein</fullName>
    </submittedName>
</protein>
<keyword evidence="2" id="KW-1185">Reference proteome</keyword>
<proteinExistence type="predicted"/>
<dbReference type="Proteomes" id="UP001234297">
    <property type="component" value="Chromosome 6"/>
</dbReference>
<organism evidence="1 2">
    <name type="scientific">Persea americana</name>
    <name type="common">Avocado</name>
    <dbReference type="NCBI Taxonomy" id="3435"/>
    <lineage>
        <taxon>Eukaryota</taxon>
        <taxon>Viridiplantae</taxon>
        <taxon>Streptophyta</taxon>
        <taxon>Embryophyta</taxon>
        <taxon>Tracheophyta</taxon>
        <taxon>Spermatophyta</taxon>
        <taxon>Magnoliopsida</taxon>
        <taxon>Magnoliidae</taxon>
        <taxon>Laurales</taxon>
        <taxon>Lauraceae</taxon>
        <taxon>Persea</taxon>
    </lineage>
</organism>
<accession>A0ACC2L1V4</accession>
<reference evidence="1 2" key="1">
    <citation type="journal article" date="2022" name="Hortic Res">
        <title>A haplotype resolved chromosomal level avocado genome allows analysis of novel avocado genes.</title>
        <authorList>
            <person name="Nath O."/>
            <person name="Fletcher S.J."/>
            <person name="Hayward A."/>
            <person name="Shaw L.M."/>
            <person name="Masouleh A.K."/>
            <person name="Furtado A."/>
            <person name="Henry R.J."/>
            <person name="Mitter N."/>
        </authorList>
    </citation>
    <scope>NUCLEOTIDE SEQUENCE [LARGE SCALE GENOMIC DNA]</scope>
    <source>
        <strain evidence="2">cv. Hass</strain>
    </source>
</reference>
<gene>
    <name evidence="1" type="ORF">MRB53_020540</name>
</gene>
<sequence length="115" mass="12953">MAGTQLTSIVYTLPTVPLRPPRAPFSEVAPPRFVSVYRRNVHVTLDTIMEEDGPEFIRDPHTSPMPSPPPPPLPISAPSSSSSFFEAQRTMRIYRQTYQCTKVGEEGFSPWNFDD</sequence>
<evidence type="ECO:0000313" key="2">
    <source>
        <dbReference type="Proteomes" id="UP001234297"/>
    </source>
</evidence>